<dbReference type="AlphaFoldDB" id="X5DC56"/>
<feature type="domain" description="DSBA-like thioredoxin" evidence="1">
    <location>
        <begin position="11"/>
        <end position="201"/>
    </location>
</feature>
<dbReference type="InterPro" id="IPR036249">
    <property type="entry name" value="Thioredoxin-like_sf"/>
</dbReference>
<dbReference type="CDD" id="cd03024">
    <property type="entry name" value="DsbA_FrnE"/>
    <property type="match status" value="1"/>
</dbReference>
<organism evidence="2">
    <name type="scientific">Streptomyces sp. PGA64</name>
    <dbReference type="NCBI Taxonomy" id="161235"/>
    <lineage>
        <taxon>Bacteria</taxon>
        <taxon>Bacillati</taxon>
        <taxon>Actinomycetota</taxon>
        <taxon>Actinomycetes</taxon>
        <taxon>Kitasatosporales</taxon>
        <taxon>Streptomycetaceae</taxon>
        <taxon>Streptomyces</taxon>
    </lineage>
</organism>
<reference evidence="2" key="2">
    <citation type="journal article" date="2004" name="J. Antibiot.">
        <title>Partial activation of a silent angucycline-type gene cluster from a rubromycin beta producing Streptomyces sp. PGA64.</title>
        <authorList>
            <person name="Metsa-Ketela M."/>
            <person name="Ylihonko K."/>
            <person name="Mantsala P."/>
        </authorList>
    </citation>
    <scope>NUCLEOTIDE SEQUENCE</scope>
    <source>
        <strain evidence="2">PGA64</strain>
    </source>
</reference>
<sequence>MTTNTLPTRRVEFVLDLMCAHSYVGFARLSRAARRYRDQGGEVRVVFRPFQVVPDAPAEGRPLYDVHKEVFGEEEARTIAADTSFGAADGIEAHFDRAVHVNTFEAHRLLAVASAQGRGEQMAERLFRAYLTDGLDIGDADTLRRLAAETGVEPVTGGAEELRARLAEVRRAGVTSVPQFLFDTGRTISGAQPEDTFRTALEGPVSTV</sequence>
<accession>X5DC56</accession>
<evidence type="ECO:0000259" key="1">
    <source>
        <dbReference type="Pfam" id="PF01323"/>
    </source>
</evidence>
<dbReference type="SUPFAM" id="SSF52833">
    <property type="entry name" value="Thioredoxin-like"/>
    <property type="match status" value="1"/>
</dbReference>
<dbReference type="InterPro" id="IPR001853">
    <property type="entry name" value="DSBA-like_thioredoxin_dom"/>
</dbReference>
<dbReference type="Pfam" id="PF01323">
    <property type="entry name" value="DSBA"/>
    <property type="match status" value="1"/>
</dbReference>
<protein>
    <submittedName>
        <fullName evidence="2">Putative oxidoreductase</fullName>
    </submittedName>
</protein>
<reference evidence="2" key="3">
    <citation type="submission" date="2014-04" db="EMBL/GenBank/DDBJ databases">
        <title>Activation of silent natural product biosynthesis pathways by reporter-guided mutant selection.</title>
        <authorList>
            <person name="Guo F."/>
            <person name="Xiang S."/>
            <person name="Li L."/>
            <person name="Wang B."/>
            <person name="Rajasarkka J."/>
            <person name="Grondahl K."/>
            <person name="Hannuksela Y."/>
            <person name="Ai G."/>
            <person name="Metsa-Ketela M."/>
            <person name="Yang K."/>
        </authorList>
    </citation>
    <scope>NUCLEOTIDE SEQUENCE</scope>
    <source>
        <strain evidence="2">PGA64</strain>
    </source>
</reference>
<dbReference type="EMBL" id="AY034378">
    <property type="protein sequence ID" value="AHW57793.1"/>
    <property type="molecule type" value="Genomic_DNA"/>
</dbReference>
<name>X5DC56_9ACTN</name>
<dbReference type="PANTHER" id="PTHR13887">
    <property type="entry name" value="GLUTATHIONE S-TRANSFERASE KAPPA"/>
    <property type="match status" value="1"/>
</dbReference>
<dbReference type="PANTHER" id="PTHR13887:SF41">
    <property type="entry name" value="THIOREDOXIN SUPERFAMILY PROTEIN"/>
    <property type="match status" value="1"/>
</dbReference>
<proteinExistence type="predicted"/>
<dbReference type="Gene3D" id="3.40.30.10">
    <property type="entry name" value="Glutaredoxin"/>
    <property type="match status" value="1"/>
</dbReference>
<evidence type="ECO:0000313" key="2">
    <source>
        <dbReference type="EMBL" id="AHW57793.1"/>
    </source>
</evidence>
<reference evidence="2" key="1">
    <citation type="journal article" date="2003" name="Antimicrob. Agents Chemother.">
        <title>Engineering anthracycline biosynthesis toward angucyclines.</title>
        <authorList>
            <person name="Metsa-Ketela M."/>
            <person name="Palmu K."/>
            <person name="Kunnari T."/>
            <person name="Ylihonko K."/>
            <person name="Mantsala P."/>
        </authorList>
    </citation>
    <scope>NUCLEOTIDE SEQUENCE</scope>
    <source>
        <strain evidence="2">PGA64</strain>
    </source>
</reference>
<dbReference type="GO" id="GO:0016491">
    <property type="term" value="F:oxidoreductase activity"/>
    <property type="evidence" value="ECO:0007669"/>
    <property type="project" value="InterPro"/>
</dbReference>